<protein>
    <submittedName>
        <fullName evidence="1">3233_t:CDS:1</fullName>
    </submittedName>
</protein>
<dbReference type="AlphaFoldDB" id="A0A9N9I687"/>
<evidence type="ECO:0000313" key="1">
    <source>
        <dbReference type="EMBL" id="CAG8721191.1"/>
    </source>
</evidence>
<organism evidence="1 2">
    <name type="scientific">Dentiscutata erythropus</name>
    <dbReference type="NCBI Taxonomy" id="1348616"/>
    <lineage>
        <taxon>Eukaryota</taxon>
        <taxon>Fungi</taxon>
        <taxon>Fungi incertae sedis</taxon>
        <taxon>Mucoromycota</taxon>
        <taxon>Glomeromycotina</taxon>
        <taxon>Glomeromycetes</taxon>
        <taxon>Diversisporales</taxon>
        <taxon>Gigasporaceae</taxon>
        <taxon>Dentiscutata</taxon>
    </lineage>
</organism>
<dbReference type="OrthoDB" id="2423777at2759"/>
<gene>
    <name evidence="1" type="ORF">DERYTH_LOCUS14333</name>
</gene>
<evidence type="ECO:0000313" key="2">
    <source>
        <dbReference type="Proteomes" id="UP000789405"/>
    </source>
</evidence>
<accession>A0A9N9I687</accession>
<reference evidence="1" key="1">
    <citation type="submission" date="2021-06" db="EMBL/GenBank/DDBJ databases">
        <authorList>
            <person name="Kallberg Y."/>
            <person name="Tangrot J."/>
            <person name="Rosling A."/>
        </authorList>
    </citation>
    <scope>NUCLEOTIDE SEQUENCE</scope>
    <source>
        <strain evidence="1">MA453B</strain>
    </source>
</reference>
<feature type="non-terminal residue" evidence="1">
    <location>
        <position position="1"/>
    </location>
</feature>
<dbReference type="Proteomes" id="UP000789405">
    <property type="component" value="Unassembled WGS sequence"/>
</dbReference>
<proteinExistence type="predicted"/>
<name>A0A9N9I687_9GLOM</name>
<comment type="caution">
    <text evidence="1">The sequence shown here is derived from an EMBL/GenBank/DDBJ whole genome shotgun (WGS) entry which is preliminary data.</text>
</comment>
<sequence>THLIQIKAYIELLIIHLTTYKNYNECKDRKYLHEINLAEQEWDLLKNFIQVLGPFAEATQYLGDLYYLTHSLMHHVIEKLKEMFEPTIIEMDELNDENEEDAFDYEEEEQTVQGQIKLKNPINTMDLLNEVKIKIYTTLCHYYPNLTSQELVSVLLDPQLKSLDFVNITNRLAAKDLLKNLYDNEKLLDGYEVLQYV</sequence>
<keyword evidence="2" id="KW-1185">Reference proteome</keyword>
<dbReference type="EMBL" id="CAJVPY010010717">
    <property type="protein sequence ID" value="CAG8721191.1"/>
    <property type="molecule type" value="Genomic_DNA"/>
</dbReference>